<comment type="catalytic activity">
    <reaction evidence="1 9">
        <text>a phosphate monoester + H2O = an alcohol + phosphate</text>
        <dbReference type="Rhea" id="RHEA:15017"/>
        <dbReference type="ChEBI" id="CHEBI:15377"/>
        <dbReference type="ChEBI" id="CHEBI:30879"/>
        <dbReference type="ChEBI" id="CHEBI:43474"/>
        <dbReference type="ChEBI" id="CHEBI:67140"/>
        <dbReference type="EC" id="3.1.3.2"/>
    </reaction>
</comment>
<dbReference type="PANTHER" id="PTHR22953:SF153">
    <property type="entry name" value="PURPLE ACID PHOSPHATASE"/>
    <property type="match status" value="1"/>
</dbReference>
<reference evidence="14" key="1">
    <citation type="journal article" date="2024" name="IScience">
        <title>Strigolactones Initiate the Formation of Haustorium-like Structures in Castilleja.</title>
        <authorList>
            <person name="Buerger M."/>
            <person name="Peterson D."/>
            <person name="Chory J."/>
        </authorList>
    </citation>
    <scope>NUCLEOTIDE SEQUENCE [LARGE SCALE GENOMIC DNA]</scope>
</reference>
<dbReference type="SUPFAM" id="SSF56300">
    <property type="entry name" value="Metallo-dependent phosphatases"/>
    <property type="match status" value="1"/>
</dbReference>
<dbReference type="Proteomes" id="UP001632038">
    <property type="component" value="Unassembled WGS sequence"/>
</dbReference>
<keyword evidence="5 9" id="KW-0732">Signal</keyword>
<sequence length="426" mass="47742">MTTKYIFLLLGLAVTIVSAAEYRRPPPGRSLSQSLFKVLDDVDSTSPQQVHISLSGGDHMRVSWITSDPTPAVIYYGTSPGANGVTANGTTDNYRYLAYRSGEIHNVVIGPLNPNTLYYYRCGSPSSPELSFKTPPSQFPINFAVLGDPGQTEWTKSTLDHIAKSDYDVLVLPGDLSYADLYQPSWDTFGQLVQPLASSRPWMVTHGNHEVENIPIIHPKKFTAYNTRWVMPYAESGSPSNLFYSFQVVGVHVFMLGSYTDFGPDSDQYRWLEADLNRLDRSKTPWLVAIVHAPWYNSNEAHQGEDESVGMKKAMEDLLYKARVDVVFAGHVHAYERFVRVYKDQADECGPMHITIGDGGNREGLASRYKDPKPDISAFREPSFGHGQLYVVNTTHAKWTWHRNDNDAVSSDEIWLTSLQSLSTCL</sequence>
<evidence type="ECO:0000259" key="12">
    <source>
        <dbReference type="Pfam" id="PF16656"/>
    </source>
</evidence>
<comment type="cofactor">
    <cofactor evidence="3">
        <name>Fe cation</name>
        <dbReference type="ChEBI" id="CHEBI:24875"/>
    </cofactor>
</comment>
<evidence type="ECO:0000256" key="6">
    <source>
        <dbReference type="ARBA" id="ARBA00022801"/>
    </source>
</evidence>
<dbReference type="EMBL" id="JAVIJP010000036">
    <property type="protein sequence ID" value="KAL3628303.1"/>
    <property type="molecule type" value="Genomic_DNA"/>
</dbReference>
<name>A0ABD3CEK0_9LAMI</name>
<dbReference type="SUPFAM" id="SSF49363">
    <property type="entry name" value="Purple acid phosphatase, N-terminal domain"/>
    <property type="match status" value="1"/>
</dbReference>
<dbReference type="Gene3D" id="3.60.21.10">
    <property type="match status" value="1"/>
</dbReference>
<evidence type="ECO:0000256" key="3">
    <source>
        <dbReference type="ARBA" id="ARBA00001962"/>
    </source>
</evidence>
<evidence type="ECO:0000256" key="4">
    <source>
        <dbReference type="ARBA" id="ARBA00008723"/>
    </source>
</evidence>
<evidence type="ECO:0000259" key="10">
    <source>
        <dbReference type="Pfam" id="PF00149"/>
    </source>
</evidence>
<comment type="similarity">
    <text evidence="4 9">Belongs to the metallophosphoesterase superfamily. Purple acid phosphatase family.</text>
</comment>
<dbReference type="InterPro" id="IPR039331">
    <property type="entry name" value="PAPs-like"/>
</dbReference>
<dbReference type="Pfam" id="PF14008">
    <property type="entry name" value="Metallophos_C"/>
    <property type="match status" value="1"/>
</dbReference>
<keyword evidence="7" id="KW-0862">Zinc</keyword>
<dbReference type="CDD" id="cd00839">
    <property type="entry name" value="MPP_PAPs"/>
    <property type="match status" value="1"/>
</dbReference>
<dbReference type="Pfam" id="PF00149">
    <property type="entry name" value="Metallophos"/>
    <property type="match status" value="1"/>
</dbReference>
<keyword evidence="8" id="KW-0325">Glycoprotein</keyword>
<comment type="cofactor">
    <cofactor evidence="2">
        <name>Zn(2+)</name>
        <dbReference type="ChEBI" id="CHEBI:29105"/>
    </cofactor>
</comment>
<dbReference type="InterPro" id="IPR029052">
    <property type="entry name" value="Metallo-depent_PP-like"/>
</dbReference>
<feature type="signal peptide" evidence="9">
    <location>
        <begin position="1"/>
        <end position="19"/>
    </location>
</feature>
<dbReference type="InterPro" id="IPR015914">
    <property type="entry name" value="PAPs_N"/>
</dbReference>
<protein>
    <recommendedName>
        <fullName evidence="9">Purple acid phosphatase</fullName>
        <ecNumber evidence="9">3.1.3.2</ecNumber>
    </recommendedName>
</protein>
<dbReference type="InterPro" id="IPR008963">
    <property type="entry name" value="Purple_acid_Pase-like_N"/>
</dbReference>
<dbReference type="InterPro" id="IPR041792">
    <property type="entry name" value="MPP_PAP"/>
</dbReference>
<dbReference type="InterPro" id="IPR025733">
    <property type="entry name" value="PAPs_C"/>
</dbReference>
<keyword evidence="14" id="KW-1185">Reference proteome</keyword>
<dbReference type="GO" id="GO:0003993">
    <property type="term" value="F:acid phosphatase activity"/>
    <property type="evidence" value="ECO:0007669"/>
    <property type="project" value="UniProtKB-EC"/>
</dbReference>
<evidence type="ECO:0000259" key="11">
    <source>
        <dbReference type="Pfam" id="PF14008"/>
    </source>
</evidence>
<gene>
    <name evidence="13" type="primary">PAP20_2</name>
    <name evidence="13" type="ORF">CASFOL_027349</name>
</gene>
<feature type="domain" description="Purple acid phosphatase C-terminal" evidence="11">
    <location>
        <begin position="350"/>
        <end position="409"/>
    </location>
</feature>
<evidence type="ECO:0000256" key="1">
    <source>
        <dbReference type="ARBA" id="ARBA00000032"/>
    </source>
</evidence>
<dbReference type="Gene3D" id="2.60.40.380">
    <property type="entry name" value="Purple acid phosphatase-like, N-terminal"/>
    <property type="match status" value="1"/>
</dbReference>
<evidence type="ECO:0000313" key="13">
    <source>
        <dbReference type="EMBL" id="KAL3628303.1"/>
    </source>
</evidence>
<proteinExistence type="inferred from homology"/>
<dbReference type="AlphaFoldDB" id="A0ABD3CEK0"/>
<dbReference type="PANTHER" id="PTHR22953">
    <property type="entry name" value="ACID PHOSPHATASE RELATED"/>
    <property type="match status" value="1"/>
</dbReference>
<evidence type="ECO:0000256" key="2">
    <source>
        <dbReference type="ARBA" id="ARBA00001947"/>
    </source>
</evidence>
<comment type="caution">
    <text evidence="13">The sequence shown here is derived from an EMBL/GenBank/DDBJ whole genome shotgun (WGS) entry which is preliminary data.</text>
</comment>
<evidence type="ECO:0000313" key="14">
    <source>
        <dbReference type="Proteomes" id="UP001632038"/>
    </source>
</evidence>
<evidence type="ECO:0000256" key="7">
    <source>
        <dbReference type="ARBA" id="ARBA00022833"/>
    </source>
</evidence>
<accession>A0ABD3CEK0</accession>
<organism evidence="13 14">
    <name type="scientific">Castilleja foliolosa</name>
    <dbReference type="NCBI Taxonomy" id="1961234"/>
    <lineage>
        <taxon>Eukaryota</taxon>
        <taxon>Viridiplantae</taxon>
        <taxon>Streptophyta</taxon>
        <taxon>Embryophyta</taxon>
        <taxon>Tracheophyta</taxon>
        <taxon>Spermatophyta</taxon>
        <taxon>Magnoliopsida</taxon>
        <taxon>eudicotyledons</taxon>
        <taxon>Gunneridae</taxon>
        <taxon>Pentapetalae</taxon>
        <taxon>asterids</taxon>
        <taxon>lamiids</taxon>
        <taxon>Lamiales</taxon>
        <taxon>Orobanchaceae</taxon>
        <taxon>Pedicularideae</taxon>
        <taxon>Castillejinae</taxon>
        <taxon>Castilleja</taxon>
    </lineage>
</organism>
<feature type="chain" id="PRO_5044526975" description="Purple acid phosphatase" evidence="9">
    <location>
        <begin position="20"/>
        <end position="426"/>
    </location>
</feature>
<feature type="domain" description="Calcineurin-like phosphoesterase" evidence="10">
    <location>
        <begin position="142"/>
        <end position="335"/>
    </location>
</feature>
<feature type="domain" description="Purple acid phosphatase N-terminal" evidence="12">
    <location>
        <begin position="47"/>
        <end position="134"/>
    </location>
</feature>
<dbReference type="Pfam" id="PF16656">
    <property type="entry name" value="Pur_ac_phosph_N"/>
    <property type="match status" value="1"/>
</dbReference>
<keyword evidence="6 9" id="KW-0378">Hydrolase</keyword>
<evidence type="ECO:0000256" key="9">
    <source>
        <dbReference type="RuleBase" id="RU361203"/>
    </source>
</evidence>
<evidence type="ECO:0000256" key="8">
    <source>
        <dbReference type="ARBA" id="ARBA00023180"/>
    </source>
</evidence>
<dbReference type="InterPro" id="IPR004843">
    <property type="entry name" value="Calcineurin-like_PHP"/>
</dbReference>
<evidence type="ECO:0000256" key="5">
    <source>
        <dbReference type="ARBA" id="ARBA00022729"/>
    </source>
</evidence>
<dbReference type="EC" id="3.1.3.2" evidence="9"/>